<dbReference type="STRING" id="418985.A0A1V9XM87"/>
<evidence type="ECO:0000313" key="10">
    <source>
        <dbReference type="Proteomes" id="UP000192247"/>
    </source>
</evidence>
<accession>A0A1V9XM87</accession>
<dbReference type="PANTHER" id="PTHR18916">
    <property type="entry name" value="DYNACTIN 1-RELATED MICROTUBULE-BINDING"/>
    <property type="match status" value="1"/>
</dbReference>
<dbReference type="OrthoDB" id="2130750at2759"/>
<evidence type="ECO:0000259" key="8">
    <source>
        <dbReference type="Pfam" id="PF12455"/>
    </source>
</evidence>
<dbReference type="FunCoup" id="A0A1V9XM87">
    <property type="interactions" value="1412"/>
</dbReference>
<sequence length="759" mass="86641">LLDAHKKIEAMNYAIADYEQTIQKFRDHTERLKDKFEEVQKRLAEETQDRSLQTATESIDYKVRFAETKAHARAIEMELRRLEVVQANQHVAYVCAFLPDAFQARGGDHEAVKMLLLVPRIIAKCDILAAQLREKFPAPEYITRALVLKTHTIEQYTYGCMMLFLLYTLHALLQQYITALNSCSVDLYQKCATLFTEMIAQEKLIDFYIDLLRKDQLDENVPLDKLEKAVTYFESLYSVHLSSERVSGSQFMADRLKVMSVSCYAILACLKAIKSLTKDNKDELLALLNDAVTATEDIQQVLKKIKRRVPLEKNSPVVLDLSTDTQEEVLECCHKLGRVLRVFLSLQKAAIQSTILQGEHNEEISLDKLKELTHEATDHVYGKDDNGPECLRLSLKGVLDTLTALNDKVQEGSMERDSSSIIKMTSPVQICSQTAKEKAKDMEQMRVRIEQQQSDIQELRKTVKAKTEEVREMVLRRDMAEKRVDLVCRDVEEQRDRLQRQLDELQIQMNKNEKEHNETTEMLESDISQLEKERRELKEQIKLFQRKGDGAGARSEVRLSPAHSHSPVAVQSSGVVHSAGFTPVADGVVNGLRDQVAALTRALQVERNSRFHQMADEISESANRLRALDVPKNPSWLLRTTNSREDSLPQEQLQIRQRICELTRKIHDVKAGYLATLAEQSTITPLGSKDSSVALTQHTCREVRLARLKEQTFTLQNEAHLDTDATLIGRVSVPFAQEKTESTFVDYPSIQRIHRTILA</sequence>
<evidence type="ECO:0000256" key="3">
    <source>
        <dbReference type="ARBA" id="ARBA00022701"/>
    </source>
</evidence>
<keyword evidence="5 7" id="KW-0175">Coiled coil</keyword>
<dbReference type="GO" id="GO:0030424">
    <property type="term" value="C:axon"/>
    <property type="evidence" value="ECO:0007669"/>
    <property type="project" value="TreeGrafter"/>
</dbReference>
<feature type="non-terminal residue" evidence="9">
    <location>
        <position position="1"/>
    </location>
</feature>
<evidence type="ECO:0000256" key="1">
    <source>
        <dbReference type="ARBA" id="ARBA00004245"/>
    </source>
</evidence>
<name>A0A1V9XM87_9ACAR</name>
<feature type="domain" description="Dynein associated protein" evidence="8">
    <location>
        <begin position="33"/>
        <end position="309"/>
    </location>
</feature>
<keyword evidence="4" id="KW-0243">Dynein</keyword>
<dbReference type="PANTHER" id="PTHR18916:SF6">
    <property type="entry name" value="DYNACTIN SUBUNIT 1"/>
    <property type="match status" value="1"/>
</dbReference>
<dbReference type="GO" id="GO:0000922">
    <property type="term" value="C:spindle pole"/>
    <property type="evidence" value="ECO:0007669"/>
    <property type="project" value="TreeGrafter"/>
</dbReference>
<evidence type="ECO:0000256" key="6">
    <source>
        <dbReference type="ARBA" id="ARBA00023212"/>
    </source>
</evidence>
<gene>
    <name evidence="9" type="ORF">BIW11_09049</name>
</gene>
<dbReference type="GO" id="GO:0005874">
    <property type="term" value="C:microtubule"/>
    <property type="evidence" value="ECO:0007669"/>
    <property type="project" value="UniProtKB-KW"/>
</dbReference>
<keyword evidence="2" id="KW-0963">Cytoplasm</keyword>
<evidence type="ECO:0000256" key="2">
    <source>
        <dbReference type="ARBA" id="ARBA00022490"/>
    </source>
</evidence>
<reference evidence="9 10" key="1">
    <citation type="journal article" date="2017" name="Gigascience">
        <title>Draft genome of the honey bee ectoparasitic mite, Tropilaelaps mercedesae, is shaped by the parasitic life history.</title>
        <authorList>
            <person name="Dong X."/>
            <person name="Armstrong S.D."/>
            <person name="Xia D."/>
            <person name="Makepeace B.L."/>
            <person name="Darby A.C."/>
            <person name="Kadowaki T."/>
        </authorList>
    </citation>
    <scope>NUCLEOTIDE SEQUENCE [LARGE SCALE GENOMIC DNA]</scope>
    <source>
        <strain evidence="9">Wuxi-XJTLU</strain>
    </source>
</reference>
<proteinExistence type="predicted"/>
<keyword evidence="10" id="KW-1185">Reference proteome</keyword>
<organism evidence="9 10">
    <name type="scientific">Tropilaelaps mercedesae</name>
    <dbReference type="NCBI Taxonomy" id="418985"/>
    <lineage>
        <taxon>Eukaryota</taxon>
        <taxon>Metazoa</taxon>
        <taxon>Ecdysozoa</taxon>
        <taxon>Arthropoda</taxon>
        <taxon>Chelicerata</taxon>
        <taxon>Arachnida</taxon>
        <taxon>Acari</taxon>
        <taxon>Parasitiformes</taxon>
        <taxon>Mesostigmata</taxon>
        <taxon>Gamasina</taxon>
        <taxon>Dermanyssoidea</taxon>
        <taxon>Laelapidae</taxon>
        <taxon>Tropilaelaps</taxon>
    </lineage>
</organism>
<comment type="subcellular location">
    <subcellularLocation>
        <location evidence="1">Cytoplasm</location>
        <location evidence="1">Cytoskeleton</location>
    </subcellularLocation>
</comment>
<dbReference type="AlphaFoldDB" id="A0A1V9XM87"/>
<protein>
    <submittedName>
        <fullName evidence="9">Dynactin subunit 1-like</fullName>
    </submittedName>
</protein>
<dbReference type="Pfam" id="PF12455">
    <property type="entry name" value="Dynactin"/>
    <property type="match status" value="1"/>
</dbReference>
<dbReference type="Proteomes" id="UP000192247">
    <property type="component" value="Unassembled WGS sequence"/>
</dbReference>
<comment type="caution">
    <text evidence="9">The sequence shown here is derived from an EMBL/GenBank/DDBJ whole genome shotgun (WGS) entry which is preliminary data.</text>
</comment>
<evidence type="ECO:0000313" key="9">
    <source>
        <dbReference type="EMBL" id="OQR74468.1"/>
    </source>
</evidence>
<evidence type="ECO:0000256" key="4">
    <source>
        <dbReference type="ARBA" id="ARBA00023017"/>
    </source>
</evidence>
<feature type="coiled-coil region" evidence="7">
    <location>
        <begin position="432"/>
        <end position="547"/>
    </location>
</feature>
<dbReference type="GO" id="GO:0030286">
    <property type="term" value="C:dynein complex"/>
    <property type="evidence" value="ECO:0007669"/>
    <property type="project" value="UniProtKB-KW"/>
</dbReference>
<dbReference type="EMBL" id="MNPL01007924">
    <property type="protein sequence ID" value="OQR74468.1"/>
    <property type="molecule type" value="Genomic_DNA"/>
</dbReference>
<evidence type="ECO:0000256" key="7">
    <source>
        <dbReference type="SAM" id="Coils"/>
    </source>
</evidence>
<dbReference type="InterPro" id="IPR022157">
    <property type="entry name" value="Dynactin"/>
</dbReference>
<keyword evidence="3" id="KW-0493">Microtubule</keyword>
<dbReference type="GO" id="GO:0000776">
    <property type="term" value="C:kinetochore"/>
    <property type="evidence" value="ECO:0007669"/>
    <property type="project" value="TreeGrafter"/>
</dbReference>
<evidence type="ECO:0000256" key="5">
    <source>
        <dbReference type="ARBA" id="ARBA00023054"/>
    </source>
</evidence>
<keyword evidence="6" id="KW-0206">Cytoskeleton</keyword>
<dbReference type="GO" id="GO:0007097">
    <property type="term" value="P:nuclear migration"/>
    <property type="evidence" value="ECO:0007669"/>
    <property type="project" value="TreeGrafter"/>
</dbReference>
<dbReference type="InParanoid" id="A0A1V9XM87"/>
<dbReference type="GO" id="GO:0000132">
    <property type="term" value="P:establishment of mitotic spindle orientation"/>
    <property type="evidence" value="ECO:0007669"/>
    <property type="project" value="TreeGrafter"/>
</dbReference>
<feature type="coiled-coil region" evidence="7">
    <location>
        <begin position="15"/>
        <end position="49"/>
    </location>
</feature>